<keyword evidence="11" id="KW-0255">Endonuclease</keyword>
<dbReference type="InterPro" id="IPR001352">
    <property type="entry name" value="RNase_HII/HIII"/>
</dbReference>
<evidence type="ECO:0000256" key="13">
    <source>
        <dbReference type="ARBA" id="ARBA00023211"/>
    </source>
</evidence>
<dbReference type="EMBL" id="MN739167">
    <property type="protein sequence ID" value="QHS92018.1"/>
    <property type="molecule type" value="Genomic_DNA"/>
</dbReference>
<dbReference type="InterPro" id="IPR036397">
    <property type="entry name" value="RNaseH_sf"/>
</dbReference>
<dbReference type="GO" id="GO:0005737">
    <property type="term" value="C:cytoplasm"/>
    <property type="evidence" value="ECO:0007669"/>
    <property type="project" value="UniProtKB-SubCell"/>
</dbReference>
<evidence type="ECO:0000313" key="15">
    <source>
        <dbReference type="EMBL" id="QHS92018.1"/>
    </source>
</evidence>
<sequence length="214" mass="23510">MLQAKYKPDTILEVGIDEAGRGCLWGPLVAGAVIWPAEEIWTDEIRAISEQIKDSKKLSAKKRAAILKGIKSFALHSAVGIVEAKEIDELGMSAANRLAFQRALHGLSVKPGRILLDGILRMDTEIEQIVEPEADGRYLAVAAASILAKETHDELVMKACAEEPELITNYAIDSCKGYGTLKHRNGIKTHGKHPLHRNLFLRKLLGQGNCLIRD</sequence>
<protein>
    <recommendedName>
        <fullName evidence="7">Ribonuclease HII</fullName>
        <ecNumber evidence="6">3.1.26.4</ecNumber>
    </recommendedName>
</protein>
<proteinExistence type="inferred from homology"/>
<comment type="subcellular location">
    <subcellularLocation>
        <location evidence="4">Cytoplasm</location>
    </subcellularLocation>
</comment>
<evidence type="ECO:0000256" key="6">
    <source>
        <dbReference type="ARBA" id="ARBA00012180"/>
    </source>
</evidence>
<evidence type="ECO:0000256" key="4">
    <source>
        <dbReference type="ARBA" id="ARBA00004496"/>
    </source>
</evidence>
<evidence type="ECO:0000256" key="7">
    <source>
        <dbReference type="ARBA" id="ARBA00019179"/>
    </source>
</evidence>
<dbReference type="SUPFAM" id="SSF53098">
    <property type="entry name" value="Ribonuclease H-like"/>
    <property type="match status" value="1"/>
</dbReference>
<keyword evidence="12" id="KW-0378">Hydrolase</keyword>
<dbReference type="GO" id="GO:0003723">
    <property type="term" value="F:RNA binding"/>
    <property type="evidence" value="ECO:0007669"/>
    <property type="project" value="InterPro"/>
</dbReference>
<dbReference type="GO" id="GO:0043137">
    <property type="term" value="P:DNA replication, removal of RNA primer"/>
    <property type="evidence" value="ECO:0007669"/>
    <property type="project" value="TreeGrafter"/>
</dbReference>
<dbReference type="Pfam" id="PF01351">
    <property type="entry name" value="RNase_HII"/>
    <property type="match status" value="1"/>
</dbReference>
<reference evidence="15" key="1">
    <citation type="journal article" date="2020" name="Nature">
        <title>Giant virus diversity and host interactions through global metagenomics.</title>
        <authorList>
            <person name="Schulz F."/>
            <person name="Roux S."/>
            <person name="Paez-Espino D."/>
            <person name="Jungbluth S."/>
            <person name="Walsh D.A."/>
            <person name="Denef V.J."/>
            <person name="McMahon K.D."/>
            <person name="Konstantinidis K.T."/>
            <person name="Eloe-Fadrosh E.A."/>
            <person name="Kyrpides N.C."/>
            <person name="Woyke T."/>
        </authorList>
    </citation>
    <scope>NUCLEOTIDE SEQUENCE</scope>
    <source>
        <strain evidence="15">GVMAG-M-3300013285-6</strain>
    </source>
</reference>
<evidence type="ECO:0000256" key="11">
    <source>
        <dbReference type="ARBA" id="ARBA00022759"/>
    </source>
</evidence>
<comment type="cofactor">
    <cofactor evidence="3">
        <name>Mg(2+)</name>
        <dbReference type="ChEBI" id="CHEBI:18420"/>
    </cofactor>
</comment>
<dbReference type="GO" id="GO:0032299">
    <property type="term" value="C:ribonuclease H2 complex"/>
    <property type="evidence" value="ECO:0007669"/>
    <property type="project" value="TreeGrafter"/>
</dbReference>
<dbReference type="GO" id="GO:0046872">
    <property type="term" value="F:metal ion binding"/>
    <property type="evidence" value="ECO:0007669"/>
    <property type="project" value="UniProtKB-KW"/>
</dbReference>
<dbReference type="PANTHER" id="PTHR10954">
    <property type="entry name" value="RIBONUCLEASE H2 SUBUNIT A"/>
    <property type="match status" value="1"/>
</dbReference>
<dbReference type="Gene3D" id="3.30.420.10">
    <property type="entry name" value="Ribonuclease H-like superfamily/Ribonuclease H"/>
    <property type="match status" value="1"/>
</dbReference>
<keyword evidence="9" id="KW-0540">Nuclease</keyword>
<evidence type="ECO:0000256" key="1">
    <source>
        <dbReference type="ARBA" id="ARBA00000077"/>
    </source>
</evidence>
<keyword evidence="10" id="KW-0479">Metal-binding</keyword>
<dbReference type="InterPro" id="IPR012337">
    <property type="entry name" value="RNaseH-like_sf"/>
</dbReference>
<comment type="similarity">
    <text evidence="5">Belongs to the RNase HII family.</text>
</comment>
<dbReference type="PROSITE" id="PS51975">
    <property type="entry name" value="RNASE_H_2"/>
    <property type="match status" value="1"/>
</dbReference>
<dbReference type="CDD" id="cd07182">
    <property type="entry name" value="RNase_HII_bacteria_HII_like"/>
    <property type="match status" value="1"/>
</dbReference>
<accession>A0A6C0BKT2</accession>
<evidence type="ECO:0000256" key="5">
    <source>
        <dbReference type="ARBA" id="ARBA00007383"/>
    </source>
</evidence>
<dbReference type="PANTHER" id="PTHR10954:SF18">
    <property type="entry name" value="RIBONUCLEASE HII"/>
    <property type="match status" value="1"/>
</dbReference>
<evidence type="ECO:0000256" key="12">
    <source>
        <dbReference type="ARBA" id="ARBA00022801"/>
    </source>
</evidence>
<feature type="domain" description="RNase H type-2" evidence="14">
    <location>
        <begin position="11"/>
        <end position="214"/>
    </location>
</feature>
<dbReference type="GO" id="GO:0004523">
    <property type="term" value="F:RNA-DNA hybrid ribonuclease activity"/>
    <property type="evidence" value="ECO:0007669"/>
    <property type="project" value="UniProtKB-EC"/>
</dbReference>
<dbReference type="InterPro" id="IPR024567">
    <property type="entry name" value="RNase_HII/HIII_dom"/>
</dbReference>
<dbReference type="EC" id="3.1.26.4" evidence="6"/>
<comment type="cofactor">
    <cofactor evidence="2">
        <name>Mn(2+)</name>
        <dbReference type="ChEBI" id="CHEBI:29035"/>
    </cofactor>
</comment>
<evidence type="ECO:0000256" key="2">
    <source>
        <dbReference type="ARBA" id="ARBA00001936"/>
    </source>
</evidence>
<dbReference type="InterPro" id="IPR022898">
    <property type="entry name" value="RNase_HII"/>
</dbReference>
<evidence type="ECO:0000256" key="3">
    <source>
        <dbReference type="ARBA" id="ARBA00001946"/>
    </source>
</evidence>
<comment type="catalytic activity">
    <reaction evidence="1">
        <text>Endonucleolytic cleavage to 5'-phosphomonoester.</text>
        <dbReference type="EC" id="3.1.26.4"/>
    </reaction>
</comment>
<evidence type="ECO:0000256" key="9">
    <source>
        <dbReference type="ARBA" id="ARBA00022722"/>
    </source>
</evidence>
<name>A0A6C0BKT2_9ZZZZ</name>
<keyword evidence="13" id="KW-0464">Manganese</keyword>
<evidence type="ECO:0000256" key="10">
    <source>
        <dbReference type="ARBA" id="ARBA00022723"/>
    </source>
</evidence>
<evidence type="ECO:0000256" key="8">
    <source>
        <dbReference type="ARBA" id="ARBA00022490"/>
    </source>
</evidence>
<dbReference type="GO" id="GO:0006298">
    <property type="term" value="P:mismatch repair"/>
    <property type="evidence" value="ECO:0007669"/>
    <property type="project" value="TreeGrafter"/>
</dbReference>
<evidence type="ECO:0000259" key="14">
    <source>
        <dbReference type="PROSITE" id="PS51975"/>
    </source>
</evidence>
<keyword evidence="8" id="KW-0963">Cytoplasm</keyword>
<dbReference type="AlphaFoldDB" id="A0A6C0BKT2"/>
<organism evidence="15">
    <name type="scientific">viral metagenome</name>
    <dbReference type="NCBI Taxonomy" id="1070528"/>
    <lineage>
        <taxon>unclassified sequences</taxon>
        <taxon>metagenomes</taxon>
        <taxon>organismal metagenomes</taxon>
    </lineage>
</organism>